<organism evidence="10 11">
    <name type="scientific">Coniophora puteana (strain RWD-64-598)</name>
    <name type="common">Brown rot fungus</name>
    <dbReference type="NCBI Taxonomy" id="741705"/>
    <lineage>
        <taxon>Eukaryota</taxon>
        <taxon>Fungi</taxon>
        <taxon>Dikarya</taxon>
        <taxon>Basidiomycota</taxon>
        <taxon>Agaricomycotina</taxon>
        <taxon>Agaricomycetes</taxon>
        <taxon>Agaricomycetidae</taxon>
        <taxon>Boletales</taxon>
        <taxon>Coniophorineae</taxon>
        <taxon>Coniophoraceae</taxon>
        <taxon>Coniophora</taxon>
    </lineage>
</organism>
<dbReference type="InterPro" id="IPR001128">
    <property type="entry name" value="Cyt_P450"/>
</dbReference>
<dbReference type="SUPFAM" id="SSF48264">
    <property type="entry name" value="Cytochrome P450"/>
    <property type="match status" value="1"/>
</dbReference>
<dbReference type="CDD" id="cd11065">
    <property type="entry name" value="CYP64-like"/>
    <property type="match status" value="1"/>
</dbReference>
<dbReference type="RefSeq" id="XP_007767573.1">
    <property type="nucleotide sequence ID" value="XM_007769383.1"/>
</dbReference>
<evidence type="ECO:0000256" key="3">
    <source>
        <dbReference type="ARBA" id="ARBA00010617"/>
    </source>
</evidence>
<dbReference type="AlphaFoldDB" id="A0A5M3MR88"/>
<feature type="binding site" description="axial binding residue" evidence="9">
    <location>
        <position position="482"/>
    </location>
    <ligand>
        <name>heme</name>
        <dbReference type="ChEBI" id="CHEBI:30413"/>
    </ligand>
    <ligandPart>
        <name>Fe</name>
        <dbReference type="ChEBI" id="CHEBI:18248"/>
    </ligandPart>
</feature>
<dbReference type="GO" id="GO:0004497">
    <property type="term" value="F:monooxygenase activity"/>
    <property type="evidence" value="ECO:0007669"/>
    <property type="project" value="UniProtKB-KW"/>
</dbReference>
<dbReference type="Pfam" id="PF00067">
    <property type="entry name" value="p450"/>
    <property type="match status" value="2"/>
</dbReference>
<evidence type="ECO:0000313" key="10">
    <source>
        <dbReference type="EMBL" id="EIW81679.1"/>
    </source>
</evidence>
<dbReference type="PANTHER" id="PTHR46300">
    <property type="entry name" value="P450, PUTATIVE (EUROFUNG)-RELATED-RELATED"/>
    <property type="match status" value="1"/>
</dbReference>
<keyword evidence="11" id="KW-1185">Reference proteome</keyword>
<comment type="pathway">
    <text evidence="2">Secondary metabolite biosynthesis.</text>
</comment>
<name>A0A5M3MR88_CONPW</name>
<sequence length="554" mass="61233">MHYLHQLAEYLPSSVTDHISLTPVIGAVAAFTAFLALYSIKNASSSSQKRSPLPPGPPTKWFWQNPFPAKDVARNLAALADQYGGAYTLSAGSNKFVVVASYEAALEIMEKAGGSTADRPRAVVGGELMARSGRLIFEGVGDHFRTVRKAVHTALQPKAAKSYQPIQIDHARRVILNIMDDPDKFADHLQAYASSVTIQIMYGKCTPTSATSPEVQRILLVGRNGGNTLIPGRFIVEALPVLKPLHRLRGMKHICDALENTPGLWWLGRVLGAFGWEMAGWARHEQGLADEMMGRVQQEMAEGTAGPSFLRNMIETQDEHRLPDYELAEVTSVLFSAGSDTTTVGLNFAILAAAEFPEELKKVHEELDKVVGRERAPSFDDMGSLPLLQAFIEEVLRWRPIVPIGIAHGANRDVHYNGYVIPEGTMVLGSHWAISRDPAAYPNPDSFLPSRWLEKPVASPPSSPKLRTDLRFFTYGFGRRVCPGQHVASRSLFLNLALIFWAFDVVRPSKDTVYDIDAWKDTLVTRPSPFKVRFVQRVPKDVVRRALGEMGGEN</sequence>
<reference evidence="11" key="1">
    <citation type="journal article" date="2012" name="Science">
        <title>The Paleozoic origin of enzymatic lignin decomposition reconstructed from 31 fungal genomes.</title>
        <authorList>
            <person name="Floudas D."/>
            <person name="Binder M."/>
            <person name="Riley R."/>
            <person name="Barry K."/>
            <person name="Blanchette R.A."/>
            <person name="Henrissat B."/>
            <person name="Martinez A.T."/>
            <person name="Otillar R."/>
            <person name="Spatafora J.W."/>
            <person name="Yadav J.S."/>
            <person name="Aerts A."/>
            <person name="Benoit I."/>
            <person name="Boyd A."/>
            <person name="Carlson A."/>
            <person name="Copeland A."/>
            <person name="Coutinho P.M."/>
            <person name="de Vries R.P."/>
            <person name="Ferreira P."/>
            <person name="Findley K."/>
            <person name="Foster B."/>
            <person name="Gaskell J."/>
            <person name="Glotzer D."/>
            <person name="Gorecki P."/>
            <person name="Heitman J."/>
            <person name="Hesse C."/>
            <person name="Hori C."/>
            <person name="Igarashi K."/>
            <person name="Jurgens J.A."/>
            <person name="Kallen N."/>
            <person name="Kersten P."/>
            <person name="Kohler A."/>
            <person name="Kuees U."/>
            <person name="Kumar T.K.A."/>
            <person name="Kuo A."/>
            <person name="LaButti K."/>
            <person name="Larrondo L.F."/>
            <person name="Lindquist E."/>
            <person name="Ling A."/>
            <person name="Lombard V."/>
            <person name="Lucas S."/>
            <person name="Lundell T."/>
            <person name="Martin R."/>
            <person name="McLaughlin D.J."/>
            <person name="Morgenstern I."/>
            <person name="Morin E."/>
            <person name="Murat C."/>
            <person name="Nagy L.G."/>
            <person name="Nolan M."/>
            <person name="Ohm R.A."/>
            <person name="Patyshakuliyeva A."/>
            <person name="Rokas A."/>
            <person name="Ruiz-Duenas F.J."/>
            <person name="Sabat G."/>
            <person name="Salamov A."/>
            <person name="Samejima M."/>
            <person name="Schmutz J."/>
            <person name="Slot J.C."/>
            <person name="St John F."/>
            <person name="Stenlid J."/>
            <person name="Sun H."/>
            <person name="Sun S."/>
            <person name="Syed K."/>
            <person name="Tsang A."/>
            <person name="Wiebenga A."/>
            <person name="Young D."/>
            <person name="Pisabarro A."/>
            <person name="Eastwood D.C."/>
            <person name="Martin F."/>
            <person name="Cullen D."/>
            <person name="Grigoriev I.V."/>
            <person name="Hibbett D.S."/>
        </authorList>
    </citation>
    <scope>NUCLEOTIDE SEQUENCE [LARGE SCALE GENOMIC DNA]</scope>
    <source>
        <strain evidence="11">RWD-64-598 SS2</strain>
    </source>
</reference>
<dbReference type="GO" id="GO:0020037">
    <property type="term" value="F:heme binding"/>
    <property type="evidence" value="ECO:0007669"/>
    <property type="project" value="InterPro"/>
</dbReference>
<keyword evidence="5 9" id="KW-0479">Metal-binding</keyword>
<dbReference type="InterPro" id="IPR002401">
    <property type="entry name" value="Cyt_P450_E_grp-I"/>
</dbReference>
<dbReference type="GeneID" id="19199669"/>
<comment type="cofactor">
    <cofactor evidence="1 9">
        <name>heme</name>
        <dbReference type="ChEBI" id="CHEBI:30413"/>
    </cofactor>
</comment>
<evidence type="ECO:0000256" key="8">
    <source>
        <dbReference type="ARBA" id="ARBA00023033"/>
    </source>
</evidence>
<keyword evidence="8" id="KW-0503">Monooxygenase</keyword>
<evidence type="ECO:0000313" key="11">
    <source>
        <dbReference type="Proteomes" id="UP000053558"/>
    </source>
</evidence>
<dbReference type="PANTHER" id="PTHR46300:SF1">
    <property type="entry name" value="P450, PUTATIVE (EUROFUNG)-RELATED"/>
    <property type="match status" value="1"/>
</dbReference>
<evidence type="ECO:0000256" key="7">
    <source>
        <dbReference type="ARBA" id="ARBA00023004"/>
    </source>
</evidence>
<evidence type="ECO:0000256" key="4">
    <source>
        <dbReference type="ARBA" id="ARBA00022617"/>
    </source>
</evidence>
<evidence type="ECO:0000256" key="5">
    <source>
        <dbReference type="ARBA" id="ARBA00022723"/>
    </source>
</evidence>
<dbReference type="Proteomes" id="UP000053558">
    <property type="component" value="Unassembled WGS sequence"/>
</dbReference>
<dbReference type="EMBL" id="JH711577">
    <property type="protein sequence ID" value="EIW81679.1"/>
    <property type="molecule type" value="Genomic_DNA"/>
</dbReference>
<keyword evidence="7 9" id="KW-0408">Iron</keyword>
<dbReference type="Gene3D" id="1.10.630.10">
    <property type="entry name" value="Cytochrome P450"/>
    <property type="match status" value="1"/>
</dbReference>
<dbReference type="GO" id="GO:0005506">
    <property type="term" value="F:iron ion binding"/>
    <property type="evidence" value="ECO:0007669"/>
    <property type="project" value="InterPro"/>
</dbReference>
<comment type="caution">
    <text evidence="10">The sequence shown here is derived from an EMBL/GenBank/DDBJ whole genome shotgun (WGS) entry which is preliminary data.</text>
</comment>
<evidence type="ECO:0000256" key="6">
    <source>
        <dbReference type="ARBA" id="ARBA00023002"/>
    </source>
</evidence>
<keyword evidence="4 9" id="KW-0349">Heme</keyword>
<dbReference type="PRINTS" id="PR00385">
    <property type="entry name" value="P450"/>
</dbReference>
<keyword evidence="6" id="KW-0560">Oxidoreductase</keyword>
<dbReference type="PRINTS" id="PR00463">
    <property type="entry name" value="EP450I"/>
</dbReference>
<dbReference type="InterPro" id="IPR050364">
    <property type="entry name" value="Cytochrome_P450_fung"/>
</dbReference>
<dbReference type="OrthoDB" id="2789670at2759"/>
<dbReference type="KEGG" id="cput:CONPUDRAFT_122168"/>
<protein>
    <submittedName>
        <fullName evidence="10">Cytochrome P450</fullName>
    </submittedName>
</protein>
<gene>
    <name evidence="10" type="ORF">CONPUDRAFT_122168</name>
</gene>
<dbReference type="GO" id="GO:0016705">
    <property type="term" value="F:oxidoreductase activity, acting on paired donors, with incorporation or reduction of molecular oxygen"/>
    <property type="evidence" value="ECO:0007669"/>
    <property type="project" value="InterPro"/>
</dbReference>
<dbReference type="InterPro" id="IPR036396">
    <property type="entry name" value="Cyt_P450_sf"/>
</dbReference>
<evidence type="ECO:0000256" key="9">
    <source>
        <dbReference type="PIRSR" id="PIRSR602401-1"/>
    </source>
</evidence>
<proteinExistence type="inferred from homology"/>
<comment type="similarity">
    <text evidence="3">Belongs to the cytochrome P450 family.</text>
</comment>
<evidence type="ECO:0000256" key="1">
    <source>
        <dbReference type="ARBA" id="ARBA00001971"/>
    </source>
</evidence>
<evidence type="ECO:0000256" key="2">
    <source>
        <dbReference type="ARBA" id="ARBA00005179"/>
    </source>
</evidence>
<dbReference type="OMA" id="CNINGYT"/>
<accession>A0A5M3MR88</accession>